<reference evidence="2 3" key="1">
    <citation type="submission" date="2018-03" db="EMBL/GenBank/DDBJ databases">
        <title>Draft genome of Deinococcus sp. OD32.</title>
        <authorList>
            <person name="Wang X.-P."/>
            <person name="Du Z.-J."/>
        </authorList>
    </citation>
    <scope>NUCLEOTIDE SEQUENCE [LARGE SCALE GENOMIC DNA]</scope>
    <source>
        <strain evidence="2 3">OD32</strain>
    </source>
</reference>
<sequence length="228" mass="24243">MTAFPLPADYTQLQHLTERYARFSASALGLGHLYGAAALPLSFALARSGVSPTALMLWTAAVALGFLAVVRLSRTHYQTLGAVTEQPRSGPFTWGLLAGLGAGVAVGLLAEHLGWVGEAFPSLQGLPVSALLVLVVTVPGLFRFLDQSDTRTAGLGMLLLGATLIGGRTEFAEAWRGAVQLGVLGALSVFLVWLALRQHAEARQVTAELCEVRRRLGLPADHREARHD</sequence>
<dbReference type="AlphaFoldDB" id="A0A2T3W9X1"/>
<dbReference type="RefSeq" id="WP_107137131.1">
    <property type="nucleotide sequence ID" value="NZ_PYSV01000004.1"/>
</dbReference>
<evidence type="ECO:0000313" key="2">
    <source>
        <dbReference type="EMBL" id="PTA68711.1"/>
    </source>
</evidence>
<keyword evidence="3" id="KW-1185">Reference proteome</keyword>
<keyword evidence="1" id="KW-0812">Transmembrane</keyword>
<feature type="transmembrane region" description="Helical" evidence="1">
    <location>
        <begin position="122"/>
        <end position="145"/>
    </location>
</feature>
<feature type="transmembrane region" description="Helical" evidence="1">
    <location>
        <begin position="55"/>
        <end position="72"/>
    </location>
</feature>
<feature type="transmembrane region" description="Helical" evidence="1">
    <location>
        <begin position="177"/>
        <end position="196"/>
    </location>
</feature>
<accession>A0A2T3W9X1</accession>
<protein>
    <submittedName>
        <fullName evidence="2">Uncharacterized protein</fullName>
    </submittedName>
</protein>
<comment type="caution">
    <text evidence="2">The sequence shown here is derived from an EMBL/GenBank/DDBJ whole genome shotgun (WGS) entry which is preliminary data.</text>
</comment>
<name>A0A2T3W9X1_9DEIO</name>
<dbReference type="EMBL" id="PYSV01000004">
    <property type="protein sequence ID" value="PTA68711.1"/>
    <property type="molecule type" value="Genomic_DNA"/>
</dbReference>
<keyword evidence="1" id="KW-0472">Membrane</keyword>
<keyword evidence="1" id="KW-1133">Transmembrane helix</keyword>
<proteinExistence type="predicted"/>
<organism evidence="2 3">
    <name type="scientific">Deinococcus arcticus</name>
    <dbReference type="NCBI Taxonomy" id="2136176"/>
    <lineage>
        <taxon>Bacteria</taxon>
        <taxon>Thermotogati</taxon>
        <taxon>Deinococcota</taxon>
        <taxon>Deinococci</taxon>
        <taxon>Deinococcales</taxon>
        <taxon>Deinococcaceae</taxon>
        <taxon>Deinococcus</taxon>
    </lineage>
</organism>
<feature type="transmembrane region" description="Helical" evidence="1">
    <location>
        <begin position="92"/>
        <end position="110"/>
    </location>
</feature>
<gene>
    <name evidence="2" type="ORF">C8263_05535</name>
</gene>
<evidence type="ECO:0000256" key="1">
    <source>
        <dbReference type="SAM" id="Phobius"/>
    </source>
</evidence>
<dbReference type="Proteomes" id="UP000240317">
    <property type="component" value="Unassembled WGS sequence"/>
</dbReference>
<feature type="transmembrane region" description="Helical" evidence="1">
    <location>
        <begin position="20"/>
        <end position="43"/>
    </location>
</feature>
<feature type="transmembrane region" description="Helical" evidence="1">
    <location>
        <begin position="152"/>
        <end position="171"/>
    </location>
</feature>
<evidence type="ECO:0000313" key="3">
    <source>
        <dbReference type="Proteomes" id="UP000240317"/>
    </source>
</evidence>
<dbReference type="OrthoDB" id="9849957at2"/>